<comment type="caution">
    <text evidence="2">The sequence shown here is derived from an EMBL/GenBank/DDBJ whole genome shotgun (WGS) entry which is preliminary data.</text>
</comment>
<protein>
    <recommendedName>
        <fullName evidence="4">Prepilin-type N-terminal cleavage/methylation domain-containing protein</fullName>
    </recommendedName>
</protein>
<dbReference type="Pfam" id="PF07963">
    <property type="entry name" value="N_methyl"/>
    <property type="match status" value="1"/>
</dbReference>
<dbReference type="OrthoDB" id="6019428at2"/>
<keyword evidence="1" id="KW-1133">Transmembrane helix</keyword>
<feature type="transmembrane region" description="Helical" evidence="1">
    <location>
        <begin position="7"/>
        <end position="29"/>
    </location>
</feature>
<dbReference type="Proteomes" id="UP000006327">
    <property type="component" value="Unassembled WGS sequence"/>
</dbReference>
<evidence type="ECO:0000313" key="2">
    <source>
        <dbReference type="EMBL" id="GAC18462.1"/>
    </source>
</evidence>
<sequence length="189" mass="20853">MSKEKGFSLIEVSIASLIIMLGVTGYVTLQSEYVVADTKLNLRGLALLLAQEKLTDLAYFQHLNHVQGVASYQNIANNLGGSIPAGERDIIVSSELNLQTFDTQWQVEDLYYVDSNFDGIADHWAKVGDPFFPVNLPRNVNLKSVHIIVTWLDINGDSKQIDMFGSIAPIAQSQSFQTKYRSSSSLAAP</sequence>
<accession>K6YJV6</accession>
<organism evidence="2 3">
    <name type="scientific">Paraglaciecola arctica BSs20135</name>
    <dbReference type="NCBI Taxonomy" id="493475"/>
    <lineage>
        <taxon>Bacteria</taxon>
        <taxon>Pseudomonadati</taxon>
        <taxon>Pseudomonadota</taxon>
        <taxon>Gammaproteobacteria</taxon>
        <taxon>Alteromonadales</taxon>
        <taxon>Alteromonadaceae</taxon>
        <taxon>Paraglaciecola</taxon>
    </lineage>
</organism>
<keyword evidence="1" id="KW-0472">Membrane</keyword>
<evidence type="ECO:0008006" key="4">
    <source>
        <dbReference type="Google" id="ProtNLM"/>
    </source>
</evidence>
<gene>
    <name evidence="2" type="ORF">GARC_1489</name>
</gene>
<evidence type="ECO:0000313" key="3">
    <source>
        <dbReference type="Proteomes" id="UP000006327"/>
    </source>
</evidence>
<dbReference type="STRING" id="493475.GARC_1489"/>
<keyword evidence="1" id="KW-0812">Transmembrane</keyword>
<evidence type="ECO:0000256" key="1">
    <source>
        <dbReference type="SAM" id="Phobius"/>
    </source>
</evidence>
<reference evidence="2 3" key="1">
    <citation type="journal article" date="2017" name="Antonie Van Leeuwenhoek">
        <title>Rhizobium rhizosphaerae sp. nov., a novel species isolated from rice rhizosphere.</title>
        <authorList>
            <person name="Zhao J.J."/>
            <person name="Zhang J."/>
            <person name="Zhang R.J."/>
            <person name="Zhang C.W."/>
            <person name="Yin H.Q."/>
            <person name="Zhang X.X."/>
        </authorList>
    </citation>
    <scope>NUCLEOTIDE SEQUENCE [LARGE SCALE GENOMIC DNA]</scope>
    <source>
        <strain evidence="2 3">BSs20135</strain>
    </source>
</reference>
<name>K6YJV6_9ALTE</name>
<dbReference type="InterPro" id="IPR012902">
    <property type="entry name" value="N_methyl_site"/>
</dbReference>
<keyword evidence="3" id="KW-1185">Reference proteome</keyword>
<dbReference type="eggNOG" id="COG4967">
    <property type="taxonomic scope" value="Bacteria"/>
</dbReference>
<dbReference type="EMBL" id="BAEO01000017">
    <property type="protein sequence ID" value="GAC18462.1"/>
    <property type="molecule type" value="Genomic_DNA"/>
</dbReference>
<proteinExistence type="predicted"/>
<dbReference type="AlphaFoldDB" id="K6YJV6"/>
<dbReference type="RefSeq" id="WP_007618317.1">
    <property type="nucleotide sequence ID" value="NZ_BAEO01000017.1"/>
</dbReference>